<dbReference type="InterPro" id="IPR024624">
    <property type="entry name" value="Pyridox_Oxase_Alr4036_FMN-bd"/>
</dbReference>
<reference evidence="2 3" key="1">
    <citation type="submission" date="2015-03" db="EMBL/GenBank/DDBJ databases">
        <authorList>
            <person name="Radwan O."/>
            <person name="Al-Naeli F.A."/>
            <person name="Rendon G.A."/>
            <person name="Fields C."/>
        </authorList>
    </citation>
    <scope>NUCLEOTIDE SEQUENCE [LARGE SCALE GENOMIC DNA]</scope>
    <source>
        <strain evidence="2">CR-DP1</strain>
    </source>
</reference>
<dbReference type="PANTHER" id="PTHR28243:SF1">
    <property type="entry name" value="PYRIDOXAMINE 5'-PHOSPHATE OXIDASE ALR4036 FAMILY FMN-BINDING DOMAIN-CONTAINING PROTEIN"/>
    <property type="match status" value="1"/>
</dbReference>
<organism evidence="2 3">
    <name type="scientific">Thielaviopsis punctulata</name>
    <dbReference type="NCBI Taxonomy" id="72032"/>
    <lineage>
        <taxon>Eukaryota</taxon>
        <taxon>Fungi</taxon>
        <taxon>Dikarya</taxon>
        <taxon>Ascomycota</taxon>
        <taxon>Pezizomycotina</taxon>
        <taxon>Sordariomycetes</taxon>
        <taxon>Hypocreomycetidae</taxon>
        <taxon>Microascales</taxon>
        <taxon>Ceratocystidaceae</taxon>
        <taxon>Thielaviopsis</taxon>
    </lineage>
</organism>
<dbReference type="EMBL" id="LAEV01000629">
    <property type="protein sequence ID" value="KKA29947.1"/>
    <property type="molecule type" value="Genomic_DNA"/>
</dbReference>
<evidence type="ECO:0000313" key="2">
    <source>
        <dbReference type="EMBL" id="KKA29947.1"/>
    </source>
</evidence>
<evidence type="ECO:0000313" key="3">
    <source>
        <dbReference type="Proteomes" id="UP000033483"/>
    </source>
</evidence>
<comment type="caution">
    <text evidence="2">The sequence shown here is derived from an EMBL/GenBank/DDBJ whole genome shotgun (WGS) entry which is preliminary data.</text>
</comment>
<evidence type="ECO:0000259" key="1">
    <source>
        <dbReference type="Pfam" id="PF12766"/>
    </source>
</evidence>
<dbReference type="Proteomes" id="UP000033483">
    <property type="component" value="Unassembled WGS sequence"/>
</dbReference>
<protein>
    <recommendedName>
        <fullName evidence="1">Pyridoxamine 5'-phosphate oxidase Alr4036 family FMN-binding domain-containing protein</fullName>
    </recommendedName>
</protein>
<gene>
    <name evidence="2" type="ORF">TD95_005194</name>
</gene>
<dbReference type="AlphaFoldDB" id="A0A0F4ZHE0"/>
<sequence length="252" mass="27269">MSSNASWRAALQAQLSSTAVPAFTLSTLANTPAGPAPRARTVVFRGFLADLPANPRNRAPRNPDLWTSDVLTITTDARMAKATELSGPSSSSGGGSDGGGGVFEAVFWAPGWTQQWRVRGTGYVLSRTGPADDQARQVLEGRMRRRTGEGGLEGWDWAREVTAHFGNLSAGMRGSFRNPAPGGAVVDGPGGEGLGLGQEVYDLQDEVARENFRVVGLVPHEVDYVSLEDPKRAQRWMYKLEEGEWKEQEVWP</sequence>
<name>A0A0F4ZHE0_9PEZI</name>
<dbReference type="Gene3D" id="2.30.110.10">
    <property type="entry name" value="Electron Transport, Fmn-binding Protein, Chain A"/>
    <property type="match status" value="1"/>
</dbReference>
<dbReference type="OrthoDB" id="5394411at2759"/>
<keyword evidence="3" id="KW-1185">Reference proteome</keyword>
<dbReference type="SUPFAM" id="SSF50475">
    <property type="entry name" value="FMN-binding split barrel"/>
    <property type="match status" value="1"/>
</dbReference>
<accession>A0A0F4ZHE0</accession>
<proteinExistence type="predicted"/>
<dbReference type="GO" id="GO:0010181">
    <property type="term" value="F:FMN binding"/>
    <property type="evidence" value="ECO:0007669"/>
    <property type="project" value="InterPro"/>
</dbReference>
<dbReference type="PANTHER" id="PTHR28243">
    <property type="entry name" value="AGL049CP"/>
    <property type="match status" value="1"/>
</dbReference>
<dbReference type="Pfam" id="PF12766">
    <property type="entry name" value="Pyridox_oxase_2"/>
    <property type="match status" value="1"/>
</dbReference>
<dbReference type="InterPro" id="IPR012349">
    <property type="entry name" value="Split_barrel_FMN-bd"/>
</dbReference>
<feature type="domain" description="Pyridoxamine 5'-phosphate oxidase Alr4036 family FMN-binding" evidence="1">
    <location>
        <begin position="5"/>
        <end position="125"/>
    </location>
</feature>